<accession>A0A3D8YGL8</accession>
<organism evidence="3 4">
    <name type="scientific">Dyadobacter luteus</name>
    <dbReference type="NCBI Taxonomy" id="2259619"/>
    <lineage>
        <taxon>Bacteria</taxon>
        <taxon>Pseudomonadati</taxon>
        <taxon>Bacteroidota</taxon>
        <taxon>Cytophagia</taxon>
        <taxon>Cytophagales</taxon>
        <taxon>Spirosomataceae</taxon>
        <taxon>Dyadobacter</taxon>
    </lineage>
</organism>
<feature type="domain" description="Oxidoreductase molybdopterin-binding" evidence="2">
    <location>
        <begin position="70"/>
        <end position="151"/>
    </location>
</feature>
<dbReference type="EMBL" id="QNUL01000002">
    <property type="protein sequence ID" value="REA63704.1"/>
    <property type="molecule type" value="Genomic_DNA"/>
</dbReference>
<evidence type="ECO:0000259" key="2">
    <source>
        <dbReference type="Pfam" id="PF00174"/>
    </source>
</evidence>
<dbReference type="OrthoDB" id="482420at2"/>
<protein>
    <submittedName>
        <fullName evidence="3">Molybdopterin-binding protein</fullName>
    </submittedName>
</protein>
<keyword evidence="4" id="KW-1185">Reference proteome</keyword>
<proteinExistence type="predicted"/>
<dbReference type="SUPFAM" id="SSF56524">
    <property type="entry name" value="Oxidoreductase molybdopterin-binding domain"/>
    <property type="match status" value="1"/>
</dbReference>
<feature type="chain" id="PRO_5017690476" evidence="1">
    <location>
        <begin position="31"/>
        <end position="172"/>
    </location>
</feature>
<evidence type="ECO:0000313" key="3">
    <source>
        <dbReference type="EMBL" id="REA63704.1"/>
    </source>
</evidence>
<dbReference type="AlphaFoldDB" id="A0A3D8YGL8"/>
<dbReference type="RefSeq" id="WP_115829454.1">
    <property type="nucleotide sequence ID" value="NZ_QNUL01000002.1"/>
</dbReference>
<reference evidence="3 4" key="1">
    <citation type="submission" date="2018-07" db="EMBL/GenBank/DDBJ databases">
        <title>Dyadobacter roseus sp. nov., isolated from rose rhizosphere soil.</title>
        <authorList>
            <person name="Chen L."/>
        </authorList>
    </citation>
    <scope>NUCLEOTIDE SEQUENCE [LARGE SCALE GENOMIC DNA]</scope>
    <source>
        <strain evidence="3 4">RS19</strain>
    </source>
</reference>
<dbReference type="InterPro" id="IPR000572">
    <property type="entry name" value="OxRdtase_Mopterin-bd_dom"/>
</dbReference>
<gene>
    <name evidence="3" type="ORF">DSL64_04530</name>
</gene>
<dbReference type="Pfam" id="PF00174">
    <property type="entry name" value="Oxidored_molyb"/>
    <property type="match status" value="1"/>
</dbReference>
<evidence type="ECO:0000256" key="1">
    <source>
        <dbReference type="SAM" id="SignalP"/>
    </source>
</evidence>
<keyword evidence="1" id="KW-0732">Signal</keyword>
<dbReference type="Proteomes" id="UP000256373">
    <property type="component" value="Unassembled WGS sequence"/>
</dbReference>
<evidence type="ECO:0000313" key="4">
    <source>
        <dbReference type="Proteomes" id="UP000256373"/>
    </source>
</evidence>
<comment type="caution">
    <text evidence="3">The sequence shown here is derived from an EMBL/GenBank/DDBJ whole genome shotgun (WGS) entry which is preliminary data.</text>
</comment>
<dbReference type="Gene3D" id="3.90.420.10">
    <property type="entry name" value="Oxidoreductase, molybdopterin-binding domain"/>
    <property type="match status" value="1"/>
</dbReference>
<sequence>MNSCATSVFNKINAVQFILFFLLIANAAFAQNAALSVSGEVTTPLELKMEDLSAFKQITKKVKDRDGKEHEFGGVALAEILAKAGVTLGAQLRGENLVKYVLLTAADGYEVIYALAEIDPEFTDQVVLLATHKDGKPLPTGEGPLRIVAAKDKKPARWIREVRAVKVLFAKN</sequence>
<feature type="signal peptide" evidence="1">
    <location>
        <begin position="1"/>
        <end position="30"/>
    </location>
</feature>
<dbReference type="InterPro" id="IPR036374">
    <property type="entry name" value="OxRdtase_Mopterin-bd_sf"/>
</dbReference>
<name>A0A3D8YGL8_9BACT</name>